<evidence type="ECO:0000313" key="1">
    <source>
        <dbReference type="EMBL" id="GJT35966.1"/>
    </source>
</evidence>
<dbReference type="Proteomes" id="UP001151760">
    <property type="component" value="Unassembled WGS sequence"/>
</dbReference>
<keyword evidence="2" id="KW-1185">Reference proteome</keyword>
<gene>
    <name evidence="1" type="ORF">Tco_0926385</name>
</gene>
<proteinExistence type="predicted"/>
<reference evidence="1" key="1">
    <citation type="journal article" date="2022" name="Int. J. Mol. Sci.">
        <title>Draft Genome of Tanacetum Coccineum: Genomic Comparison of Closely Related Tanacetum-Family Plants.</title>
        <authorList>
            <person name="Yamashiro T."/>
            <person name="Shiraishi A."/>
            <person name="Nakayama K."/>
            <person name="Satake H."/>
        </authorList>
    </citation>
    <scope>NUCLEOTIDE SEQUENCE</scope>
</reference>
<name>A0ABQ5D9M5_9ASTR</name>
<reference evidence="1" key="2">
    <citation type="submission" date="2022-01" db="EMBL/GenBank/DDBJ databases">
        <authorList>
            <person name="Yamashiro T."/>
            <person name="Shiraishi A."/>
            <person name="Satake H."/>
            <person name="Nakayama K."/>
        </authorList>
    </citation>
    <scope>NUCLEOTIDE SEQUENCE</scope>
</reference>
<protein>
    <submittedName>
        <fullName evidence="1">Uncharacterized protein</fullName>
    </submittedName>
</protein>
<accession>A0ABQ5D9M5</accession>
<dbReference type="EMBL" id="BQNB010015095">
    <property type="protein sequence ID" value="GJT35966.1"/>
    <property type="molecule type" value="Genomic_DNA"/>
</dbReference>
<comment type="caution">
    <text evidence="1">The sequence shown here is derived from an EMBL/GenBank/DDBJ whole genome shotgun (WGS) entry which is preliminary data.</text>
</comment>
<evidence type="ECO:0000313" key="2">
    <source>
        <dbReference type="Proteomes" id="UP001151760"/>
    </source>
</evidence>
<organism evidence="1 2">
    <name type="scientific">Tanacetum coccineum</name>
    <dbReference type="NCBI Taxonomy" id="301880"/>
    <lineage>
        <taxon>Eukaryota</taxon>
        <taxon>Viridiplantae</taxon>
        <taxon>Streptophyta</taxon>
        <taxon>Embryophyta</taxon>
        <taxon>Tracheophyta</taxon>
        <taxon>Spermatophyta</taxon>
        <taxon>Magnoliopsida</taxon>
        <taxon>eudicotyledons</taxon>
        <taxon>Gunneridae</taxon>
        <taxon>Pentapetalae</taxon>
        <taxon>asterids</taxon>
        <taxon>campanulids</taxon>
        <taxon>Asterales</taxon>
        <taxon>Asteraceae</taxon>
        <taxon>Asteroideae</taxon>
        <taxon>Anthemideae</taxon>
        <taxon>Anthemidinae</taxon>
        <taxon>Tanacetum</taxon>
    </lineage>
</organism>
<sequence length="150" mass="16523">MDWSLLIRLFGYYEKVGALMKISCTLSSAKWLLLIDENRSLIEAACTMLIYCNMLLYFNEAEAVATRLLYQNRSHDTLSSAPEHAVLTGLPSSTTVDQDAPSPSSAYRKALKCGKKDLLVSKGAIHRGLWYLKDSSIALTAFADADHAGC</sequence>